<feature type="region of interest" description="Disordered" evidence="1">
    <location>
        <begin position="27"/>
        <end position="69"/>
    </location>
</feature>
<keyword evidence="2" id="KW-0732">Signal</keyword>
<keyword evidence="4" id="KW-1185">Reference proteome</keyword>
<accession>A0ABV4X6H9</accession>
<feature type="compositionally biased region" description="Polar residues" evidence="1">
    <location>
        <begin position="241"/>
        <end position="275"/>
    </location>
</feature>
<name>A0ABV4X6H9_9CYAN</name>
<dbReference type="EMBL" id="JBHFNQ010000121">
    <property type="protein sequence ID" value="MFB2878400.1"/>
    <property type="molecule type" value="Genomic_DNA"/>
</dbReference>
<evidence type="ECO:0000256" key="1">
    <source>
        <dbReference type="SAM" id="MobiDB-lite"/>
    </source>
</evidence>
<organism evidence="3 4">
    <name type="scientific">Floridaenema aerugineum BLCC-F46</name>
    <dbReference type="NCBI Taxonomy" id="3153654"/>
    <lineage>
        <taxon>Bacteria</taxon>
        <taxon>Bacillati</taxon>
        <taxon>Cyanobacteriota</taxon>
        <taxon>Cyanophyceae</taxon>
        <taxon>Oscillatoriophycideae</taxon>
        <taxon>Aerosakkonematales</taxon>
        <taxon>Aerosakkonemataceae</taxon>
        <taxon>Floridanema</taxon>
        <taxon>Floridanema aerugineum</taxon>
    </lineage>
</organism>
<feature type="compositionally biased region" description="Low complexity" evidence="1">
    <location>
        <begin position="38"/>
        <end position="64"/>
    </location>
</feature>
<dbReference type="Proteomes" id="UP001576774">
    <property type="component" value="Unassembled WGS sequence"/>
</dbReference>
<dbReference type="InterPro" id="IPR025478">
    <property type="entry name" value="COP23"/>
</dbReference>
<evidence type="ECO:0000313" key="3">
    <source>
        <dbReference type="EMBL" id="MFB2878400.1"/>
    </source>
</evidence>
<feature type="region of interest" description="Disordered" evidence="1">
    <location>
        <begin position="188"/>
        <end position="275"/>
    </location>
</feature>
<proteinExistence type="predicted"/>
<reference evidence="3 4" key="1">
    <citation type="submission" date="2024-09" db="EMBL/GenBank/DDBJ databases">
        <title>Floridaenema gen nov. (Aerosakkonemataceae, Aerosakkonematales ord. nov., Cyanobacteria) from benthic tropical and subtropical fresh waters, with the description of four new species.</title>
        <authorList>
            <person name="Moretto J.A."/>
            <person name="Berthold D.E."/>
            <person name="Lefler F.W."/>
            <person name="Huang I.-S."/>
            <person name="Laughinghouse H. IV."/>
        </authorList>
    </citation>
    <scope>NUCLEOTIDE SEQUENCE [LARGE SCALE GENOMIC DNA]</scope>
    <source>
        <strain evidence="3 4">BLCC-F46</strain>
    </source>
</reference>
<feature type="compositionally biased region" description="Gly residues" evidence="1">
    <location>
        <begin position="194"/>
        <end position="211"/>
    </location>
</feature>
<gene>
    <name evidence="3" type="ORF">ACE1CC_16230</name>
</gene>
<dbReference type="Pfam" id="PF14218">
    <property type="entry name" value="COP23"/>
    <property type="match status" value="1"/>
</dbReference>
<evidence type="ECO:0000313" key="4">
    <source>
        <dbReference type="Proteomes" id="UP001576774"/>
    </source>
</evidence>
<comment type="caution">
    <text evidence="3">The sequence shown here is derived from an EMBL/GenBank/DDBJ whole genome shotgun (WGS) entry which is preliminary data.</text>
</comment>
<feature type="signal peptide" evidence="2">
    <location>
        <begin position="1"/>
        <end position="28"/>
    </location>
</feature>
<sequence>MKIKYSIPVLLATIALSSAAIFPSPARAQFESGGSDNSPAPSRPATTRPATTRPATNRSTTSRPASNAATVFRCIRQGNEWVTIAQKGTRRTGPMITWRTAVGEFSQQERCQQVSTRLTRAVAQNGGDLSRLLLTSGRVNGQTVICFVNSAERCNSGNVLFTLVNPRNAASAGDVLAKLVRFGSGRTGSPGVFESGGGDNQGGNFESGGEGETQVSLQEAVDNAFAAGSFESGGGDEENTSEPTNFESGASEENSPVENPSNDSESQTEDSSGPL</sequence>
<feature type="chain" id="PRO_5046869526" evidence="2">
    <location>
        <begin position="29"/>
        <end position="275"/>
    </location>
</feature>
<protein>
    <submittedName>
        <fullName evidence="3">COP23 domain-containing protein</fullName>
    </submittedName>
</protein>
<dbReference type="RefSeq" id="WP_413271472.1">
    <property type="nucleotide sequence ID" value="NZ_JBHFNQ010000121.1"/>
</dbReference>
<evidence type="ECO:0000256" key="2">
    <source>
        <dbReference type="SAM" id="SignalP"/>
    </source>
</evidence>